<sequence length="229" mass="25018">DIIRVIFVTGTPFHVAHAQSATPTSRRARPAPARAVTHIEGEGRPVLDRSSDISRQRPLLSAAISKSIRVVAGAGAAYAYAICVLAADSTTSSRPVDASHSRSQRRRPPEARRRHPSSWRRGSSILSVLCYTRRSRRYLWPRKRSRRSTPPSPRFAPKARAPLFASRSTTPPRGSGVRPRRHGGGSANVIALFDFAREVILELNDPENPITSAFAVGNSRAVTKSCQAV</sequence>
<organism evidence="2 3">
    <name type="scientific">Exidia glandulosa HHB12029</name>
    <dbReference type="NCBI Taxonomy" id="1314781"/>
    <lineage>
        <taxon>Eukaryota</taxon>
        <taxon>Fungi</taxon>
        <taxon>Dikarya</taxon>
        <taxon>Basidiomycota</taxon>
        <taxon>Agaricomycotina</taxon>
        <taxon>Agaricomycetes</taxon>
        <taxon>Auriculariales</taxon>
        <taxon>Exidiaceae</taxon>
        <taxon>Exidia</taxon>
    </lineage>
</organism>
<dbReference type="AlphaFoldDB" id="A0A165IM39"/>
<dbReference type="Proteomes" id="UP000077266">
    <property type="component" value="Unassembled WGS sequence"/>
</dbReference>
<feature type="region of interest" description="Disordered" evidence="1">
    <location>
        <begin position="141"/>
        <end position="183"/>
    </location>
</feature>
<name>A0A165IM39_EXIGL</name>
<dbReference type="EMBL" id="KV425987">
    <property type="protein sequence ID" value="KZV93592.1"/>
    <property type="molecule type" value="Genomic_DNA"/>
</dbReference>
<protein>
    <submittedName>
        <fullName evidence="2">Uncharacterized protein</fullName>
    </submittedName>
</protein>
<feature type="compositionally biased region" description="Basic residues" evidence="1">
    <location>
        <begin position="102"/>
        <end position="118"/>
    </location>
</feature>
<accession>A0A165IM39</accession>
<feature type="region of interest" description="Disordered" evidence="1">
    <location>
        <begin position="92"/>
        <end position="119"/>
    </location>
</feature>
<dbReference type="InParanoid" id="A0A165IM39"/>
<evidence type="ECO:0000313" key="2">
    <source>
        <dbReference type="EMBL" id="KZV93592.1"/>
    </source>
</evidence>
<evidence type="ECO:0000313" key="3">
    <source>
        <dbReference type="Proteomes" id="UP000077266"/>
    </source>
</evidence>
<gene>
    <name evidence="2" type="ORF">EXIGLDRAFT_835596</name>
</gene>
<feature type="non-terminal residue" evidence="2">
    <location>
        <position position="1"/>
    </location>
</feature>
<evidence type="ECO:0000256" key="1">
    <source>
        <dbReference type="SAM" id="MobiDB-lite"/>
    </source>
</evidence>
<reference evidence="2 3" key="1">
    <citation type="journal article" date="2016" name="Mol. Biol. Evol.">
        <title>Comparative Genomics of Early-Diverging Mushroom-Forming Fungi Provides Insights into the Origins of Lignocellulose Decay Capabilities.</title>
        <authorList>
            <person name="Nagy L.G."/>
            <person name="Riley R."/>
            <person name="Tritt A."/>
            <person name="Adam C."/>
            <person name="Daum C."/>
            <person name="Floudas D."/>
            <person name="Sun H."/>
            <person name="Yadav J.S."/>
            <person name="Pangilinan J."/>
            <person name="Larsson K.H."/>
            <person name="Matsuura K."/>
            <person name="Barry K."/>
            <person name="Labutti K."/>
            <person name="Kuo R."/>
            <person name="Ohm R.A."/>
            <person name="Bhattacharya S.S."/>
            <person name="Shirouzu T."/>
            <person name="Yoshinaga Y."/>
            <person name="Martin F.M."/>
            <person name="Grigoriev I.V."/>
            <person name="Hibbett D.S."/>
        </authorList>
    </citation>
    <scope>NUCLEOTIDE SEQUENCE [LARGE SCALE GENOMIC DNA]</scope>
    <source>
        <strain evidence="2 3">HHB12029</strain>
    </source>
</reference>
<proteinExistence type="predicted"/>
<keyword evidence="3" id="KW-1185">Reference proteome</keyword>